<feature type="domain" description="TF-B3" evidence="6">
    <location>
        <begin position="11"/>
        <end position="106"/>
    </location>
</feature>
<reference evidence="7" key="2">
    <citation type="submission" date="2021-12" db="EMBL/GenBank/DDBJ databases">
        <title>Resequencing data analysis of finger millet.</title>
        <authorList>
            <person name="Hatakeyama M."/>
            <person name="Aluri S."/>
            <person name="Balachadran M.T."/>
            <person name="Sivarajan S.R."/>
            <person name="Poveda L."/>
            <person name="Shimizu-Inatsugi R."/>
            <person name="Schlapbach R."/>
            <person name="Sreeman S.M."/>
            <person name="Shimizu K.K."/>
        </authorList>
    </citation>
    <scope>NUCLEOTIDE SEQUENCE</scope>
</reference>
<dbReference type="PROSITE" id="PS50863">
    <property type="entry name" value="B3"/>
    <property type="match status" value="1"/>
</dbReference>
<evidence type="ECO:0000256" key="2">
    <source>
        <dbReference type="ARBA" id="ARBA00023015"/>
    </source>
</evidence>
<dbReference type="EMBL" id="BQKI01000096">
    <property type="protein sequence ID" value="GJN38477.1"/>
    <property type="molecule type" value="Genomic_DNA"/>
</dbReference>
<dbReference type="Gene3D" id="2.40.330.10">
    <property type="entry name" value="DNA-binding pseudobarrel domain"/>
    <property type="match status" value="2"/>
</dbReference>
<evidence type="ECO:0000313" key="8">
    <source>
        <dbReference type="Proteomes" id="UP001054889"/>
    </source>
</evidence>
<dbReference type="InterPro" id="IPR050655">
    <property type="entry name" value="Plant_B3_domain"/>
</dbReference>
<dbReference type="PANTHER" id="PTHR31920:SF135">
    <property type="entry name" value="B3 DOMAIN-CONTAINING PROTEIN OS03G0621600-RELATED"/>
    <property type="match status" value="1"/>
</dbReference>
<dbReference type="AlphaFoldDB" id="A0AAV5FU23"/>
<dbReference type="Pfam" id="PF02362">
    <property type="entry name" value="B3"/>
    <property type="match status" value="2"/>
</dbReference>
<dbReference type="InterPro" id="IPR015300">
    <property type="entry name" value="DNA-bd_pseudobarrel_sf"/>
</dbReference>
<proteinExistence type="predicted"/>
<evidence type="ECO:0000256" key="3">
    <source>
        <dbReference type="ARBA" id="ARBA00023125"/>
    </source>
</evidence>
<keyword evidence="2" id="KW-0805">Transcription regulation</keyword>
<accession>A0AAV5FU23</accession>
<comment type="subcellular location">
    <subcellularLocation>
        <location evidence="1">Nucleus</location>
    </subcellularLocation>
</comment>
<evidence type="ECO:0000259" key="6">
    <source>
        <dbReference type="PROSITE" id="PS50863"/>
    </source>
</evidence>
<dbReference type="Proteomes" id="UP001054889">
    <property type="component" value="Unassembled WGS sequence"/>
</dbReference>
<reference evidence="7" key="1">
    <citation type="journal article" date="2018" name="DNA Res.">
        <title>Multiple hybrid de novo genome assembly of finger millet, an orphan allotetraploid crop.</title>
        <authorList>
            <person name="Hatakeyama M."/>
            <person name="Aluri S."/>
            <person name="Balachadran M.T."/>
            <person name="Sivarajan S.R."/>
            <person name="Patrignani A."/>
            <person name="Gruter S."/>
            <person name="Poveda L."/>
            <person name="Shimizu-Inatsugi R."/>
            <person name="Baeten J."/>
            <person name="Francoijs K.J."/>
            <person name="Nataraja K.N."/>
            <person name="Reddy Y.A.N."/>
            <person name="Phadnis S."/>
            <person name="Ravikumar R.L."/>
            <person name="Schlapbach R."/>
            <person name="Sreeman S.M."/>
            <person name="Shimizu K.K."/>
        </authorList>
    </citation>
    <scope>NUCLEOTIDE SEQUENCE</scope>
</reference>
<evidence type="ECO:0000256" key="4">
    <source>
        <dbReference type="ARBA" id="ARBA00023163"/>
    </source>
</evidence>
<dbReference type="CDD" id="cd10017">
    <property type="entry name" value="B3_DNA"/>
    <property type="match status" value="2"/>
</dbReference>
<protein>
    <recommendedName>
        <fullName evidence="6">TF-B3 domain-containing protein</fullName>
    </recommendedName>
</protein>
<dbReference type="InterPro" id="IPR003340">
    <property type="entry name" value="B3_DNA-bd"/>
</dbReference>
<evidence type="ECO:0000256" key="5">
    <source>
        <dbReference type="ARBA" id="ARBA00023242"/>
    </source>
</evidence>
<organism evidence="7 8">
    <name type="scientific">Eleusine coracana subsp. coracana</name>
    <dbReference type="NCBI Taxonomy" id="191504"/>
    <lineage>
        <taxon>Eukaryota</taxon>
        <taxon>Viridiplantae</taxon>
        <taxon>Streptophyta</taxon>
        <taxon>Embryophyta</taxon>
        <taxon>Tracheophyta</taxon>
        <taxon>Spermatophyta</taxon>
        <taxon>Magnoliopsida</taxon>
        <taxon>Liliopsida</taxon>
        <taxon>Poales</taxon>
        <taxon>Poaceae</taxon>
        <taxon>PACMAD clade</taxon>
        <taxon>Chloridoideae</taxon>
        <taxon>Cynodonteae</taxon>
        <taxon>Eleusininae</taxon>
        <taxon>Eleusine</taxon>
    </lineage>
</organism>
<keyword evidence="5" id="KW-0539">Nucleus</keyword>
<dbReference type="GO" id="GO:0003677">
    <property type="term" value="F:DNA binding"/>
    <property type="evidence" value="ECO:0007669"/>
    <property type="project" value="UniProtKB-KW"/>
</dbReference>
<keyword evidence="8" id="KW-1185">Reference proteome</keyword>
<keyword evidence="4" id="KW-0804">Transcription</keyword>
<name>A0AAV5FU23_ELECO</name>
<dbReference type="SUPFAM" id="SSF101936">
    <property type="entry name" value="DNA-binding pseudobarrel domain"/>
    <property type="match status" value="2"/>
</dbReference>
<gene>
    <name evidence="7" type="primary">gb27521</name>
    <name evidence="7" type="ORF">PR202_gb27521</name>
</gene>
<dbReference type="SMART" id="SM01019">
    <property type="entry name" value="B3"/>
    <property type="match status" value="2"/>
</dbReference>
<keyword evidence="3" id="KW-0238">DNA-binding</keyword>
<comment type="caution">
    <text evidence="7">The sequence shown here is derived from an EMBL/GenBank/DDBJ whole genome shotgun (WGS) entry which is preliminary data.</text>
</comment>
<dbReference type="GO" id="GO:0005634">
    <property type="term" value="C:nucleus"/>
    <property type="evidence" value="ECO:0007669"/>
    <property type="project" value="UniProtKB-SubCell"/>
</dbReference>
<dbReference type="PANTHER" id="PTHR31920">
    <property type="entry name" value="B3 DOMAIN-CONTAINING"/>
    <property type="match status" value="1"/>
</dbReference>
<evidence type="ECO:0000256" key="1">
    <source>
        <dbReference type="ARBA" id="ARBA00004123"/>
    </source>
</evidence>
<sequence>MPPPGNNGAASRKDLRVLLPFTNDSLRIPDELAAELGSGTREALLIGPSGGEFKVWRVEVRRDGGGALLGRGWPEFAAACGAGRGWFLVLRHRGRGVLTVKAFDASRCRGELGAPAPPEDEATTNRKEAPSKLQFISTLSQDSMEKMLIPAKCVQLCIPKENLNNMAVVLGPLGKTCQIELEINRLGMFFAYGWSQFLLFHGITGANALLLRYEGNMVFTVKVFEPNGCLRAPKHEDIKMQQGEQNIN</sequence>
<evidence type="ECO:0000313" key="7">
    <source>
        <dbReference type="EMBL" id="GJN38477.1"/>
    </source>
</evidence>